<gene>
    <name evidence="1" type="ORF">RND81_12G177500</name>
</gene>
<name>A0AAW1HC37_SAPOF</name>
<keyword evidence="2" id="KW-1185">Reference proteome</keyword>
<dbReference type="EMBL" id="JBDFQZ010000012">
    <property type="protein sequence ID" value="KAK9673593.1"/>
    <property type="molecule type" value="Genomic_DNA"/>
</dbReference>
<comment type="caution">
    <text evidence="1">The sequence shown here is derived from an EMBL/GenBank/DDBJ whole genome shotgun (WGS) entry which is preliminary data.</text>
</comment>
<evidence type="ECO:0000313" key="2">
    <source>
        <dbReference type="Proteomes" id="UP001443914"/>
    </source>
</evidence>
<reference evidence="1" key="1">
    <citation type="submission" date="2024-03" db="EMBL/GenBank/DDBJ databases">
        <title>WGS assembly of Saponaria officinalis var. Norfolk2.</title>
        <authorList>
            <person name="Jenkins J."/>
            <person name="Shu S."/>
            <person name="Grimwood J."/>
            <person name="Barry K."/>
            <person name="Goodstein D."/>
            <person name="Schmutz J."/>
            <person name="Leebens-Mack J."/>
            <person name="Osbourn A."/>
        </authorList>
    </citation>
    <scope>NUCLEOTIDE SEQUENCE [LARGE SCALE GENOMIC DNA]</scope>
    <source>
        <strain evidence="1">JIC</strain>
    </source>
</reference>
<organism evidence="1 2">
    <name type="scientific">Saponaria officinalis</name>
    <name type="common">Common soapwort</name>
    <name type="synonym">Lychnis saponaria</name>
    <dbReference type="NCBI Taxonomy" id="3572"/>
    <lineage>
        <taxon>Eukaryota</taxon>
        <taxon>Viridiplantae</taxon>
        <taxon>Streptophyta</taxon>
        <taxon>Embryophyta</taxon>
        <taxon>Tracheophyta</taxon>
        <taxon>Spermatophyta</taxon>
        <taxon>Magnoliopsida</taxon>
        <taxon>eudicotyledons</taxon>
        <taxon>Gunneridae</taxon>
        <taxon>Pentapetalae</taxon>
        <taxon>Caryophyllales</taxon>
        <taxon>Caryophyllaceae</taxon>
        <taxon>Caryophylleae</taxon>
        <taxon>Saponaria</taxon>
    </lineage>
</organism>
<dbReference type="Proteomes" id="UP001443914">
    <property type="component" value="Unassembled WGS sequence"/>
</dbReference>
<dbReference type="AlphaFoldDB" id="A0AAW1HC37"/>
<proteinExistence type="predicted"/>
<evidence type="ECO:0008006" key="3">
    <source>
        <dbReference type="Google" id="ProtNLM"/>
    </source>
</evidence>
<sequence>MNLCGKKNMGIHDSVHVPNLRHLEFQVRARFNQSLRGWASLIAASPKLQKLSLKLCGRPTHADWILSKWVGFPLKCLTTLELAGYVGPTLDLELAIFVFENATMLQEVIVDFVPLYNKHGYHTGDKQENLAKLRMKLPQAVNLTIK</sequence>
<accession>A0AAW1HC37</accession>
<protein>
    <recommendedName>
        <fullName evidence="3">FBD domain-containing protein</fullName>
    </recommendedName>
</protein>
<evidence type="ECO:0000313" key="1">
    <source>
        <dbReference type="EMBL" id="KAK9673593.1"/>
    </source>
</evidence>